<dbReference type="SUPFAM" id="SSF46689">
    <property type="entry name" value="Homeodomain-like"/>
    <property type="match status" value="1"/>
</dbReference>
<dbReference type="RefSeq" id="WP_195894734.1">
    <property type="nucleotide sequence ID" value="NZ_JADOGI010000017.1"/>
</dbReference>
<dbReference type="PANTHER" id="PTHR30055:SF234">
    <property type="entry name" value="HTH-TYPE TRANSCRIPTIONAL REGULATOR BETI"/>
    <property type="match status" value="1"/>
</dbReference>
<gene>
    <name evidence="6" type="ORF">ITP53_08405</name>
</gene>
<keyword evidence="1" id="KW-0805">Transcription regulation</keyword>
<keyword evidence="3" id="KW-0804">Transcription</keyword>
<organism evidence="6 7">
    <name type="scientific">Nonomuraea cypriaca</name>
    <dbReference type="NCBI Taxonomy" id="1187855"/>
    <lineage>
        <taxon>Bacteria</taxon>
        <taxon>Bacillati</taxon>
        <taxon>Actinomycetota</taxon>
        <taxon>Actinomycetes</taxon>
        <taxon>Streptosporangiales</taxon>
        <taxon>Streptosporangiaceae</taxon>
        <taxon>Nonomuraea</taxon>
    </lineage>
</organism>
<dbReference type="Proteomes" id="UP000605361">
    <property type="component" value="Unassembled WGS sequence"/>
</dbReference>
<reference evidence="6" key="1">
    <citation type="submission" date="2020-11" db="EMBL/GenBank/DDBJ databases">
        <title>Whole-genome analyses of Nonomuraea sp. K274.</title>
        <authorList>
            <person name="Veyisoglu A."/>
        </authorList>
    </citation>
    <scope>NUCLEOTIDE SEQUENCE</scope>
    <source>
        <strain evidence="6">K274</strain>
    </source>
</reference>
<dbReference type="GO" id="GO:0000976">
    <property type="term" value="F:transcription cis-regulatory region binding"/>
    <property type="evidence" value="ECO:0007669"/>
    <property type="project" value="TreeGrafter"/>
</dbReference>
<dbReference type="PROSITE" id="PS01081">
    <property type="entry name" value="HTH_TETR_1"/>
    <property type="match status" value="1"/>
</dbReference>
<dbReference type="PROSITE" id="PS50977">
    <property type="entry name" value="HTH_TETR_2"/>
    <property type="match status" value="1"/>
</dbReference>
<evidence type="ECO:0000256" key="4">
    <source>
        <dbReference type="PROSITE-ProRule" id="PRU00335"/>
    </source>
</evidence>
<proteinExistence type="predicted"/>
<name>A0A931A3Z2_9ACTN</name>
<dbReference type="PRINTS" id="PR00455">
    <property type="entry name" value="HTHTETR"/>
</dbReference>
<evidence type="ECO:0000256" key="3">
    <source>
        <dbReference type="ARBA" id="ARBA00023163"/>
    </source>
</evidence>
<dbReference type="PANTHER" id="PTHR30055">
    <property type="entry name" value="HTH-TYPE TRANSCRIPTIONAL REGULATOR RUTR"/>
    <property type="match status" value="1"/>
</dbReference>
<dbReference type="EMBL" id="JADOGI010000017">
    <property type="protein sequence ID" value="MBF8185761.1"/>
    <property type="molecule type" value="Genomic_DNA"/>
</dbReference>
<dbReference type="InterPro" id="IPR050109">
    <property type="entry name" value="HTH-type_TetR-like_transc_reg"/>
</dbReference>
<evidence type="ECO:0000313" key="6">
    <source>
        <dbReference type="EMBL" id="MBF8185761.1"/>
    </source>
</evidence>
<evidence type="ECO:0000256" key="2">
    <source>
        <dbReference type="ARBA" id="ARBA00023125"/>
    </source>
</evidence>
<accession>A0A931A3Z2</accession>
<protein>
    <submittedName>
        <fullName evidence="6">TetR/AcrR family transcriptional regulator</fullName>
    </submittedName>
</protein>
<dbReference type="GO" id="GO:0003700">
    <property type="term" value="F:DNA-binding transcription factor activity"/>
    <property type="evidence" value="ECO:0007669"/>
    <property type="project" value="TreeGrafter"/>
</dbReference>
<dbReference type="AlphaFoldDB" id="A0A931A3Z2"/>
<dbReference type="Pfam" id="PF00440">
    <property type="entry name" value="TetR_N"/>
    <property type="match status" value="1"/>
</dbReference>
<dbReference type="InterPro" id="IPR009057">
    <property type="entry name" value="Homeodomain-like_sf"/>
</dbReference>
<comment type="caution">
    <text evidence="6">The sequence shown here is derived from an EMBL/GenBank/DDBJ whole genome shotgun (WGS) entry which is preliminary data.</text>
</comment>
<feature type="domain" description="HTH tetR-type" evidence="5">
    <location>
        <begin position="2"/>
        <end position="62"/>
    </location>
</feature>
<evidence type="ECO:0000313" key="7">
    <source>
        <dbReference type="Proteomes" id="UP000605361"/>
    </source>
</evidence>
<sequence>MFERADRILDAAGELLLKHGYRRVTVEDIATRADVGKGTIYLHWRTKLELFEALMLRESIEVVEEFTAALRRDPAQVQPHRFARMSFLAMSRKPLLQAMIATDPELLGKLAKHPMRSHDVLAAERFFEVAERFALFRPDVPNVRYALSAAQGGFYLYPALETELDVEARADALAFTVRHAFEPAEEPTAEVLAAAATEFISIFQELIPPYRKWIYD</sequence>
<dbReference type="InterPro" id="IPR023772">
    <property type="entry name" value="DNA-bd_HTH_TetR-type_CS"/>
</dbReference>
<dbReference type="InterPro" id="IPR001647">
    <property type="entry name" value="HTH_TetR"/>
</dbReference>
<keyword evidence="2 4" id="KW-0238">DNA-binding</keyword>
<evidence type="ECO:0000259" key="5">
    <source>
        <dbReference type="PROSITE" id="PS50977"/>
    </source>
</evidence>
<feature type="DNA-binding region" description="H-T-H motif" evidence="4">
    <location>
        <begin position="25"/>
        <end position="44"/>
    </location>
</feature>
<evidence type="ECO:0000256" key="1">
    <source>
        <dbReference type="ARBA" id="ARBA00023015"/>
    </source>
</evidence>
<dbReference type="Gene3D" id="1.10.357.10">
    <property type="entry name" value="Tetracycline Repressor, domain 2"/>
    <property type="match status" value="1"/>
</dbReference>
<keyword evidence="7" id="KW-1185">Reference proteome</keyword>